<dbReference type="OrthoDB" id="7413278at2759"/>
<dbReference type="CDD" id="cd23992">
    <property type="entry name" value="PBP_GOBP"/>
    <property type="match status" value="1"/>
</dbReference>
<keyword evidence="3" id="KW-1015">Disulfide bond</keyword>
<feature type="disulfide bond" evidence="3">
    <location>
        <begin position="144"/>
        <end position="164"/>
    </location>
</feature>
<sequence length="189" mass="21183">MTPQIAVYISPEPALICALAWLLDMGKRIAISIFVIFAVFGVKEIEMVPEYLKSLSGSLIKVMKTCATELEFTDGIMLDFYQLWKQNYEAVSRDAGCVLHCMSLKLDLFNVDGKLEHGNTKEFVMKHGAGANAATQLEDMVQTCHQNVSEMTDDCLRVLELAKCIREGIHQVNWQPNVEVVIEEVLAEV</sequence>
<comment type="similarity">
    <text evidence="1">Belongs to the PBP/GOBP family.</text>
</comment>
<keyword evidence="5" id="KW-1185">Reference proteome</keyword>
<dbReference type="EMBL" id="OU893339">
    <property type="protein sequence ID" value="CAG9795998.1"/>
    <property type="molecule type" value="Genomic_DNA"/>
</dbReference>
<dbReference type="Gene3D" id="1.10.238.20">
    <property type="entry name" value="Pheromone/general odorant binding protein domain"/>
    <property type="match status" value="1"/>
</dbReference>
<dbReference type="PIRSF" id="PIRSF015604">
    <property type="entry name" value="Odorant/phero_bd"/>
    <property type="match status" value="1"/>
</dbReference>
<name>A0A9N9WLS1_9NEOP</name>
<dbReference type="InterPro" id="IPR006170">
    <property type="entry name" value="PBP/GOBP"/>
</dbReference>
<organism evidence="4 5">
    <name type="scientific">Diatraea saccharalis</name>
    <name type="common">sugarcane borer</name>
    <dbReference type="NCBI Taxonomy" id="40085"/>
    <lineage>
        <taxon>Eukaryota</taxon>
        <taxon>Metazoa</taxon>
        <taxon>Ecdysozoa</taxon>
        <taxon>Arthropoda</taxon>
        <taxon>Hexapoda</taxon>
        <taxon>Insecta</taxon>
        <taxon>Pterygota</taxon>
        <taxon>Neoptera</taxon>
        <taxon>Endopterygota</taxon>
        <taxon>Lepidoptera</taxon>
        <taxon>Glossata</taxon>
        <taxon>Ditrysia</taxon>
        <taxon>Pyraloidea</taxon>
        <taxon>Crambidae</taxon>
        <taxon>Crambinae</taxon>
        <taxon>Diatraea</taxon>
    </lineage>
</organism>
<reference evidence="4" key="1">
    <citation type="submission" date="2021-12" db="EMBL/GenBank/DDBJ databases">
        <authorList>
            <person name="King R."/>
        </authorList>
    </citation>
    <scope>NUCLEOTIDE SEQUENCE</scope>
</reference>
<evidence type="ECO:0000256" key="2">
    <source>
        <dbReference type="ARBA" id="ARBA00022448"/>
    </source>
</evidence>
<dbReference type="GO" id="GO:0005549">
    <property type="term" value="F:odorant binding"/>
    <property type="evidence" value="ECO:0007669"/>
    <property type="project" value="InterPro"/>
</dbReference>
<dbReference type="PRINTS" id="PR00484">
    <property type="entry name" value="PBPGOBP"/>
</dbReference>
<dbReference type="AlphaFoldDB" id="A0A9N9WLS1"/>
<feature type="disulfide bond" evidence="3">
    <location>
        <begin position="66"/>
        <end position="101"/>
    </location>
</feature>
<gene>
    <name evidence="4" type="ORF">DIATSA_LOCUS13225</name>
</gene>
<accession>A0A9N9WLS1</accession>
<protein>
    <recommendedName>
        <fullName evidence="6">Pheromone binding protein 3</fullName>
    </recommendedName>
</protein>
<proteinExistence type="inferred from homology"/>
<dbReference type="SMART" id="SM00708">
    <property type="entry name" value="PhBP"/>
    <property type="match status" value="1"/>
</dbReference>
<feature type="disulfide bond" evidence="3">
    <location>
        <begin position="97"/>
        <end position="155"/>
    </location>
</feature>
<evidence type="ECO:0000313" key="4">
    <source>
        <dbReference type="EMBL" id="CAG9795998.1"/>
    </source>
</evidence>
<reference evidence="4" key="2">
    <citation type="submission" date="2022-10" db="EMBL/GenBank/DDBJ databases">
        <authorList>
            <consortium name="ENA_rothamsted_submissions"/>
            <consortium name="culmorum"/>
            <person name="King R."/>
        </authorList>
    </citation>
    <scope>NUCLEOTIDE SEQUENCE</scope>
</reference>
<dbReference type="Pfam" id="PF01395">
    <property type="entry name" value="PBP_GOBP"/>
    <property type="match status" value="1"/>
</dbReference>
<dbReference type="Proteomes" id="UP001153714">
    <property type="component" value="Chromosome 8"/>
</dbReference>
<dbReference type="InterPro" id="IPR036728">
    <property type="entry name" value="PBP_GOBP_sf"/>
</dbReference>
<evidence type="ECO:0000313" key="5">
    <source>
        <dbReference type="Proteomes" id="UP001153714"/>
    </source>
</evidence>
<dbReference type="SUPFAM" id="SSF47565">
    <property type="entry name" value="Insect pheromone/odorant-binding proteins"/>
    <property type="match status" value="1"/>
</dbReference>
<dbReference type="InterPro" id="IPR006072">
    <property type="entry name" value="Odorant/phero-bd_Lep"/>
</dbReference>
<evidence type="ECO:0000256" key="3">
    <source>
        <dbReference type="PIRSR" id="PIRSR015604-1"/>
    </source>
</evidence>
<evidence type="ECO:0008006" key="6">
    <source>
        <dbReference type="Google" id="ProtNLM"/>
    </source>
</evidence>
<keyword evidence="2" id="KW-0813">Transport</keyword>
<evidence type="ECO:0000256" key="1">
    <source>
        <dbReference type="ARBA" id="ARBA00008098"/>
    </source>
</evidence>